<dbReference type="PANTHER" id="PTHR20836:SF0">
    <property type="entry name" value="4-HYDROXY-TETRAHYDRODIPICOLINATE REDUCTASE 1, CHLOROPLASTIC-RELATED"/>
    <property type="match status" value="1"/>
</dbReference>
<dbReference type="InterPro" id="IPR000846">
    <property type="entry name" value="DapB_N"/>
</dbReference>
<dbReference type="GO" id="GO:0009089">
    <property type="term" value="P:lysine biosynthetic process via diaminopimelate"/>
    <property type="evidence" value="ECO:0007669"/>
    <property type="project" value="InterPro"/>
</dbReference>
<keyword evidence="5" id="KW-0560">Oxidoreductase</keyword>
<keyword evidence="6" id="KW-0520">NAD</keyword>
<name>A0A5B8MSK5_9CHLO</name>
<dbReference type="Proteomes" id="UP000316726">
    <property type="component" value="Chromosome 10"/>
</dbReference>
<accession>A0A5B8MSK5</accession>
<dbReference type="Pfam" id="PF05173">
    <property type="entry name" value="DapB_C"/>
    <property type="match status" value="1"/>
</dbReference>
<evidence type="ECO:0000256" key="1">
    <source>
        <dbReference type="ARBA" id="ARBA00006642"/>
    </source>
</evidence>
<dbReference type="InterPro" id="IPR023940">
    <property type="entry name" value="DHDPR_bac"/>
</dbReference>
<dbReference type="InterPro" id="IPR036291">
    <property type="entry name" value="NAD(P)-bd_dom_sf"/>
</dbReference>
<evidence type="ECO:0000256" key="9">
    <source>
        <dbReference type="ARBA" id="ARBA00038983"/>
    </source>
</evidence>
<evidence type="ECO:0000256" key="7">
    <source>
        <dbReference type="ARBA" id="ARBA00023154"/>
    </source>
</evidence>
<feature type="domain" description="Dihydrodipicolinate reductase C-terminal" evidence="13">
    <location>
        <begin position="176"/>
        <end position="315"/>
    </location>
</feature>
<keyword evidence="15" id="KW-1185">Reference proteome</keyword>
<keyword evidence="2" id="KW-0028">Amino-acid biosynthesis</keyword>
<proteinExistence type="inferred from homology"/>
<dbReference type="STRING" id="1764295.A0A5B8MSK5"/>
<evidence type="ECO:0000259" key="12">
    <source>
        <dbReference type="Pfam" id="PF01113"/>
    </source>
</evidence>
<keyword evidence="4" id="KW-0220">Diaminopimelate biosynthesis</keyword>
<comment type="catalytic activity">
    <reaction evidence="10">
        <text>(S)-2,3,4,5-tetrahydrodipicolinate + NADP(+) + H2O = (2S,4S)-4-hydroxy-2,3,4,5-tetrahydrodipicolinate + NADPH + H(+)</text>
        <dbReference type="Rhea" id="RHEA:35331"/>
        <dbReference type="ChEBI" id="CHEBI:15377"/>
        <dbReference type="ChEBI" id="CHEBI:15378"/>
        <dbReference type="ChEBI" id="CHEBI:16845"/>
        <dbReference type="ChEBI" id="CHEBI:57783"/>
        <dbReference type="ChEBI" id="CHEBI:58349"/>
        <dbReference type="ChEBI" id="CHEBI:67139"/>
        <dbReference type="EC" id="1.17.1.8"/>
    </reaction>
</comment>
<dbReference type="AlphaFoldDB" id="A0A5B8MSK5"/>
<comment type="pathway">
    <text evidence="8">Amino-acid biosynthesis; L-lysine biosynthesis via DAP pathway; (S)-tetrahydrodipicolinate from L-aspartate: step 4/4.</text>
</comment>
<dbReference type="InterPro" id="IPR022663">
    <property type="entry name" value="DapB_C"/>
</dbReference>
<dbReference type="EMBL" id="CP031043">
    <property type="protein sequence ID" value="QDZ23493.1"/>
    <property type="molecule type" value="Genomic_DNA"/>
</dbReference>
<reference evidence="14 15" key="1">
    <citation type="submission" date="2018-07" db="EMBL/GenBank/DDBJ databases">
        <title>The complete nuclear genome of the prasinophyte Chloropicon primus (CCMP1205).</title>
        <authorList>
            <person name="Pombert J.-F."/>
            <person name="Otis C."/>
            <person name="Turmel M."/>
            <person name="Lemieux C."/>
        </authorList>
    </citation>
    <scope>NUCLEOTIDE SEQUENCE [LARGE SCALE GENOMIC DNA]</scope>
    <source>
        <strain evidence="14 15">CCMP1205</strain>
    </source>
</reference>
<evidence type="ECO:0000256" key="10">
    <source>
        <dbReference type="ARBA" id="ARBA00049080"/>
    </source>
</evidence>
<keyword evidence="3" id="KW-0521">NADP</keyword>
<evidence type="ECO:0000256" key="2">
    <source>
        <dbReference type="ARBA" id="ARBA00022605"/>
    </source>
</evidence>
<evidence type="ECO:0000259" key="13">
    <source>
        <dbReference type="Pfam" id="PF05173"/>
    </source>
</evidence>
<dbReference type="NCBIfam" id="TIGR02130">
    <property type="entry name" value="dapB_plant"/>
    <property type="match status" value="1"/>
</dbReference>
<evidence type="ECO:0000256" key="8">
    <source>
        <dbReference type="ARBA" id="ARBA00037922"/>
    </source>
</evidence>
<dbReference type="InterPro" id="IPR011859">
    <property type="entry name" value="Dihydrodipicolinate_Rdtase_pln"/>
</dbReference>
<dbReference type="GO" id="GO:0070402">
    <property type="term" value="F:NADPH binding"/>
    <property type="evidence" value="ECO:0007669"/>
    <property type="project" value="InterPro"/>
</dbReference>
<evidence type="ECO:0000256" key="3">
    <source>
        <dbReference type="ARBA" id="ARBA00022857"/>
    </source>
</evidence>
<evidence type="ECO:0000256" key="11">
    <source>
        <dbReference type="ARBA" id="ARBA00049396"/>
    </source>
</evidence>
<comment type="catalytic activity">
    <reaction evidence="11">
        <text>(S)-2,3,4,5-tetrahydrodipicolinate + NAD(+) + H2O = (2S,4S)-4-hydroxy-2,3,4,5-tetrahydrodipicolinate + NADH + H(+)</text>
        <dbReference type="Rhea" id="RHEA:35323"/>
        <dbReference type="ChEBI" id="CHEBI:15377"/>
        <dbReference type="ChEBI" id="CHEBI:15378"/>
        <dbReference type="ChEBI" id="CHEBI:16845"/>
        <dbReference type="ChEBI" id="CHEBI:57540"/>
        <dbReference type="ChEBI" id="CHEBI:57945"/>
        <dbReference type="ChEBI" id="CHEBI:67139"/>
        <dbReference type="EC" id="1.17.1.8"/>
    </reaction>
</comment>
<feature type="domain" description="Dihydrodipicolinate reductase N-terminal" evidence="12">
    <location>
        <begin position="49"/>
        <end position="171"/>
    </location>
</feature>
<dbReference type="GO" id="GO:0019877">
    <property type="term" value="P:diaminopimelate biosynthetic process"/>
    <property type="evidence" value="ECO:0007669"/>
    <property type="project" value="UniProtKB-KW"/>
</dbReference>
<dbReference type="OrthoDB" id="10259487at2759"/>
<dbReference type="Gene3D" id="3.30.360.10">
    <property type="entry name" value="Dihydrodipicolinate Reductase, domain 2"/>
    <property type="match status" value="1"/>
</dbReference>
<gene>
    <name evidence="14" type="ORF">A3770_10p60110</name>
</gene>
<dbReference type="Pfam" id="PF01113">
    <property type="entry name" value="DapB_N"/>
    <property type="match status" value="1"/>
</dbReference>
<evidence type="ECO:0000256" key="4">
    <source>
        <dbReference type="ARBA" id="ARBA00022915"/>
    </source>
</evidence>
<evidence type="ECO:0000256" key="5">
    <source>
        <dbReference type="ARBA" id="ARBA00023002"/>
    </source>
</evidence>
<comment type="similarity">
    <text evidence="1">Belongs to the DapB family.</text>
</comment>
<organism evidence="14 15">
    <name type="scientific">Chloropicon primus</name>
    <dbReference type="NCBI Taxonomy" id="1764295"/>
    <lineage>
        <taxon>Eukaryota</taxon>
        <taxon>Viridiplantae</taxon>
        <taxon>Chlorophyta</taxon>
        <taxon>Chloropicophyceae</taxon>
        <taxon>Chloropicales</taxon>
        <taxon>Chloropicaceae</taxon>
        <taxon>Chloropicon</taxon>
    </lineage>
</organism>
<dbReference type="PANTHER" id="PTHR20836">
    <property type="entry name" value="DIHYDRODIPICOLINATE REDUCTASE"/>
    <property type="match status" value="1"/>
</dbReference>
<evidence type="ECO:0000256" key="6">
    <source>
        <dbReference type="ARBA" id="ARBA00023027"/>
    </source>
</evidence>
<dbReference type="Gene3D" id="3.40.50.720">
    <property type="entry name" value="NAD(P)-binding Rossmann-like Domain"/>
    <property type="match status" value="1"/>
</dbReference>
<evidence type="ECO:0000313" key="14">
    <source>
        <dbReference type="EMBL" id="QDZ23493.1"/>
    </source>
</evidence>
<evidence type="ECO:0000313" key="15">
    <source>
        <dbReference type="Proteomes" id="UP000316726"/>
    </source>
</evidence>
<dbReference type="GO" id="GO:0008839">
    <property type="term" value="F:4-hydroxy-tetrahydrodipicolinate reductase"/>
    <property type="evidence" value="ECO:0007669"/>
    <property type="project" value="UniProtKB-EC"/>
</dbReference>
<keyword evidence="7" id="KW-0457">Lysine biosynthesis</keyword>
<dbReference type="EC" id="1.17.1.8" evidence="9"/>
<protein>
    <recommendedName>
        <fullName evidence="9">4-hydroxy-tetrahydrodipicolinate reductase</fullName>
        <ecNumber evidence="9">1.17.1.8</ecNumber>
    </recommendedName>
</protein>
<sequence length="321" mass="35214">MRARRAAGAVARTDHPMAAGRIHQRGRGGRLIGSRRTRRPTCCAATKVPILVNSTAGKMGFATAESVVMAGLELVPVSFSAVAARERVSVEGVPVDVWPIQERDRVIREVKEKHPGLLVIDFTLPDAVNSNAEFYLEHDLPFVMGTTGGDREKLLKDVGDGGHYAVIAANMGKQIVALQAMLQYAAREFPGAFSGYKLDVVESHQSTKVDTSGTAKDIVLSFNDLGMPCEEEDIRKVREPGQQMSEMKVPEEYLRGHAFHTYTLTSDDGTVNFQFQHNVCGRRFYAEGSVDAALFLAKQIESKSEKKLFDMVDVLNAGAMR</sequence>
<dbReference type="GO" id="GO:0009570">
    <property type="term" value="C:chloroplast stroma"/>
    <property type="evidence" value="ECO:0007669"/>
    <property type="project" value="TreeGrafter"/>
</dbReference>
<dbReference type="SUPFAM" id="SSF51735">
    <property type="entry name" value="NAD(P)-binding Rossmann-fold domains"/>
    <property type="match status" value="1"/>
</dbReference>